<protein>
    <submittedName>
        <fullName evidence="3">Carbon-nitrogen family hydrolase</fullName>
    </submittedName>
    <submittedName>
        <fullName evidence="4">Carbon-nitrogen hydrolase family protein</fullName>
    </submittedName>
</protein>
<dbReference type="CDD" id="cd07197">
    <property type="entry name" value="nitrilase"/>
    <property type="match status" value="1"/>
</dbReference>
<evidence type="ECO:0000313" key="3">
    <source>
        <dbReference type="EMBL" id="CUU74645.1"/>
    </source>
</evidence>
<dbReference type="Proteomes" id="UP000239685">
    <property type="component" value="Unassembled WGS sequence"/>
</dbReference>
<name>A0A0S4RN27_CAMHY</name>
<keyword evidence="1 3" id="KW-0378">Hydrolase</keyword>
<accession>A0A855NBD8</accession>
<dbReference type="InterPro" id="IPR003010">
    <property type="entry name" value="C-N_Hydrolase"/>
</dbReference>
<dbReference type="PANTHER" id="PTHR43674">
    <property type="entry name" value="NITRILASE C965.09-RELATED"/>
    <property type="match status" value="1"/>
</dbReference>
<feature type="domain" description="CN hydrolase" evidence="2">
    <location>
        <begin position="2"/>
        <end position="244"/>
    </location>
</feature>
<dbReference type="AlphaFoldDB" id="A0A0S4RN27"/>
<dbReference type="Gene3D" id="3.60.110.10">
    <property type="entry name" value="Carbon-nitrogen hydrolase"/>
    <property type="match status" value="1"/>
</dbReference>
<reference evidence="3 5" key="1">
    <citation type="submission" date="2015-11" db="EMBL/GenBank/DDBJ databases">
        <authorList>
            <consortium name="Pathogen Informatics"/>
        </authorList>
    </citation>
    <scope>NUCLEOTIDE SEQUENCE [LARGE SCALE GENOMIC DNA]</scope>
    <source>
        <strain evidence="3 5">006A-0059</strain>
    </source>
</reference>
<dbReference type="Pfam" id="PF00795">
    <property type="entry name" value="CN_hydrolase"/>
    <property type="match status" value="1"/>
</dbReference>
<organism evidence="3 5">
    <name type="scientific">Campylobacter hyointestinalis subsp. hyointestinalis</name>
    <dbReference type="NCBI Taxonomy" id="91352"/>
    <lineage>
        <taxon>Bacteria</taxon>
        <taxon>Pseudomonadati</taxon>
        <taxon>Campylobacterota</taxon>
        <taxon>Epsilonproteobacteria</taxon>
        <taxon>Campylobacterales</taxon>
        <taxon>Campylobacteraceae</taxon>
        <taxon>Campylobacter</taxon>
    </lineage>
</organism>
<dbReference type="PROSITE" id="PS50263">
    <property type="entry name" value="CN_HYDROLASE"/>
    <property type="match status" value="1"/>
</dbReference>
<accession>A0A0S4RN27</accession>
<reference evidence="4 6" key="2">
    <citation type="submission" date="2017-06" db="EMBL/GenBank/DDBJ databases">
        <title>Updating the genomic taxonomy and epidemiology of Campylobacter hyointestinalis; discovery in New Zealand farmed ruminants.</title>
        <authorList>
            <person name="Wilkinson D.A."/>
            <person name="Fayaz A."/>
            <person name="Biggs P.J."/>
            <person name="Midwinter A.C."/>
        </authorList>
    </citation>
    <scope>NUCLEOTIDE SEQUENCE [LARGE SCALE GENOMIC DNA]</scope>
    <source>
        <strain evidence="4 6">S1614a</strain>
    </source>
</reference>
<evidence type="ECO:0000256" key="1">
    <source>
        <dbReference type="ARBA" id="ARBA00022801"/>
    </source>
</evidence>
<evidence type="ECO:0000313" key="6">
    <source>
        <dbReference type="Proteomes" id="UP000239685"/>
    </source>
</evidence>
<dbReference type="PANTHER" id="PTHR43674:SF2">
    <property type="entry name" value="BETA-UREIDOPROPIONASE"/>
    <property type="match status" value="1"/>
</dbReference>
<gene>
    <name evidence="4" type="ORF">CDQ78_05710</name>
    <name evidence="3" type="ORF">ERS686654_00630</name>
</gene>
<dbReference type="EMBL" id="NIQP01000004">
    <property type="protein sequence ID" value="PPB71867.1"/>
    <property type="molecule type" value="Genomic_DNA"/>
</dbReference>
<comment type="caution">
    <text evidence="3">The sequence shown here is derived from an EMBL/GenBank/DDBJ whole genome shotgun (WGS) entry which is preliminary data.</text>
</comment>
<proteinExistence type="predicted"/>
<evidence type="ECO:0000313" key="5">
    <source>
        <dbReference type="Proteomes" id="UP000052237"/>
    </source>
</evidence>
<dbReference type="Proteomes" id="UP000052237">
    <property type="component" value="Unassembled WGS sequence"/>
</dbReference>
<dbReference type="RefSeq" id="WP_059435005.1">
    <property type="nucleotide sequence ID" value="NZ_FAVB01000001.1"/>
</dbReference>
<keyword evidence="5" id="KW-1185">Reference proteome</keyword>
<dbReference type="GO" id="GO:0050126">
    <property type="term" value="F:N-carbamoylputrescine amidase activity"/>
    <property type="evidence" value="ECO:0007669"/>
    <property type="project" value="TreeGrafter"/>
</dbReference>
<evidence type="ECO:0000313" key="4">
    <source>
        <dbReference type="EMBL" id="PPB71867.1"/>
    </source>
</evidence>
<dbReference type="EMBL" id="FAVB01000001">
    <property type="protein sequence ID" value="CUU74645.1"/>
    <property type="molecule type" value="Genomic_DNA"/>
</dbReference>
<dbReference type="SUPFAM" id="SSF56317">
    <property type="entry name" value="Carbon-nitrogen hydrolase"/>
    <property type="match status" value="1"/>
</dbReference>
<dbReference type="InterPro" id="IPR050345">
    <property type="entry name" value="Aliph_Amidase/BUP"/>
</dbReference>
<dbReference type="InterPro" id="IPR036526">
    <property type="entry name" value="C-N_Hydrolase_sf"/>
</dbReference>
<sequence>MAKICALQLSTLAMSDSRIDYYLKLAKEHGACVVVLGEYVLNSFFTELVKMPSSMLKEQSEHKRASLCNLAKKYDLAIVAPLIIHKNAKFYKVIAKFTRQSTKYEEQNILINYPHWDEANFFANQRQNGLNLMSFTCDKFKFGVIFGFEAHFDAVWQELAHKKVDCVIVPTACTLNSKERWNELLKMRAFTNNVYILRANRLGKAKFDKIQSEFYGNSQLISPHGDIVSSLDENEGMLVCELDKKVLNEAKNIWKFRETAAHIDK</sequence>
<dbReference type="GO" id="GO:0033388">
    <property type="term" value="P:putrescine biosynthetic process from arginine"/>
    <property type="evidence" value="ECO:0007669"/>
    <property type="project" value="TreeGrafter"/>
</dbReference>
<evidence type="ECO:0000259" key="2">
    <source>
        <dbReference type="PROSITE" id="PS50263"/>
    </source>
</evidence>